<comment type="subcellular location">
    <subcellularLocation>
        <location evidence="1">Endoplasmic reticulum membrane</location>
        <topology evidence="1">Multi-pass membrane protein</topology>
    </subcellularLocation>
</comment>
<evidence type="ECO:0000256" key="6">
    <source>
        <dbReference type="ARBA" id="ARBA00022989"/>
    </source>
</evidence>
<organism evidence="11 12">
    <name type="scientific">Heracleum sosnowskyi</name>
    <dbReference type="NCBI Taxonomy" id="360622"/>
    <lineage>
        <taxon>Eukaryota</taxon>
        <taxon>Viridiplantae</taxon>
        <taxon>Streptophyta</taxon>
        <taxon>Embryophyta</taxon>
        <taxon>Tracheophyta</taxon>
        <taxon>Spermatophyta</taxon>
        <taxon>Magnoliopsida</taxon>
        <taxon>eudicotyledons</taxon>
        <taxon>Gunneridae</taxon>
        <taxon>Pentapetalae</taxon>
        <taxon>asterids</taxon>
        <taxon>campanulids</taxon>
        <taxon>Apiales</taxon>
        <taxon>Apiaceae</taxon>
        <taxon>Apioideae</taxon>
        <taxon>apioid superclade</taxon>
        <taxon>Tordylieae</taxon>
        <taxon>Tordyliinae</taxon>
        <taxon>Heracleum</taxon>
    </lineage>
</organism>
<dbReference type="GO" id="GO:0006465">
    <property type="term" value="P:signal peptide processing"/>
    <property type="evidence" value="ECO:0007669"/>
    <property type="project" value="InterPro"/>
</dbReference>
<reference evidence="11" key="1">
    <citation type="submission" date="2023-02" db="EMBL/GenBank/DDBJ databases">
        <title>Genome of toxic invasive species Heracleum sosnowskyi carries increased number of genes despite the absence of recent whole-genome duplications.</title>
        <authorList>
            <person name="Schelkunov M."/>
            <person name="Shtratnikova V."/>
            <person name="Makarenko M."/>
            <person name="Klepikova A."/>
            <person name="Omelchenko D."/>
            <person name="Novikova G."/>
            <person name="Obukhova E."/>
            <person name="Bogdanov V."/>
            <person name="Penin A."/>
            <person name="Logacheva M."/>
        </authorList>
    </citation>
    <scope>NUCLEOTIDE SEQUENCE</scope>
    <source>
        <strain evidence="11">Hsosn_3</strain>
        <tissue evidence="11">Leaf</tissue>
    </source>
</reference>
<proteinExistence type="inferred from homology"/>
<comment type="similarity">
    <text evidence="2">Belongs to the SPCS1 family.</text>
</comment>
<evidence type="ECO:0000256" key="8">
    <source>
        <dbReference type="ARBA" id="ARBA00045204"/>
    </source>
</evidence>
<dbReference type="AlphaFoldDB" id="A0AAD8MGG2"/>
<dbReference type="Proteomes" id="UP001237642">
    <property type="component" value="Unassembled WGS sequence"/>
</dbReference>
<evidence type="ECO:0000313" key="11">
    <source>
        <dbReference type="EMBL" id="KAK1371914.1"/>
    </source>
</evidence>
<dbReference type="PANTHER" id="PTHR13202:SF0">
    <property type="entry name" value="SIGNAL PEPTIDASE COMPLEX SUBUNIT 1"/>
    <property type="match status" value="1"/>
</dbReference>
<dbReference type="Pfam" id="PF06645">
    <property type="entry name" value="SPC12"/>
    <property type="match status" value="1"/>
</dbReference>
<gene>
    <name evidence="11" type="ORF">POM88_038006</name>
</gene>
<evidence type="ECO:0000256" key="5">
    <source>
        <dbReference type="ARBA" id="ARBA00022824"/>
    </source>
</evidence>
<evidence type="ECO:0000256" key="2">
    <source>
        <dbReference type="ARBA" id="ARBA00005245"/>
    </source>
</evidence>
<evidence type="ECO:0000313" key="12">
    <source>
        <dbReference type="Proteomes" id="UP001237642"/>
    </source>
</evidence>
<evidence type="ECO:0000256" key="10">
    <source>
        <dbReference type="SAM" id="Phobius"/>
    </source>
</evidence>
<dbReference type="EMBL" id="JAUIZM010000008">
    <property type="protein sequence ID" value="KAK1371914.1"/>
    <property type="molecule type" value="Genomic_DNA"/>
</dbReference>
<protein>
    <recommendedName>
        <fullName evidence="3">Signal peptidase complex subunit 1</fullName>
    </recommendedName>
</protein>
<evidence type="ECO:0000256" key="7">
    <source>
        <dbReference type="ARBA" id="ARBA00023136"/>
    </source>
</evidence>
<keyword evidence="4 10" id="KW-0812">Transmembrane</keyword>
<dbReference type="GO" id="GO:0005787">
    <property type="term" value="C:signal peptidase complex"/>
    <property type="evidence" value="ECO:0007669"/>
    <property type="project" value="InterPro"/>
</dbReference>
<feature type="transmembrane region" description="Helical" evidence="10">
    <location>
        <begin position="72"/>
        <end position="93"/>
    </location>
</feature>
<evidence type="ECO:0000256" key="9">
    <source>
        <dbReference type="SAM" id="MobiDB-lite"/>
    </source>
</evidence>
<dbReference type="PANTHER" id="PTHR13202">
    <property type="entry name" value="MICROSOMAL SIGNAL PEPTIDASE 12 KDA SUBUNIT"/>
    <property type="match status" value="1"/>
</dbReference>
<name>A0AAD8MGG2_9APIA</name>
<keyword evidence="6 10" id="KW-1133">Transmembrane helix</keyword>
<keyword evidence="7 10" id="KW-0472">Membrane</keyword>
<comment type="function">
    <text evidence="8">Component of the signal peptidase complex (SPC) which catalyzes the cleavage of N-terminal signal sequences from nascent proteins as they are translocated into the lumen of the endoplasmic reticulum. Dispensable for SPC enzymatic activity.</text>
</comment>
<sequence length="125" mass="14064">MLQCRGSEVQKSTFGVLISLYNQISIASDKRFLQMDWQGQRLAETLMQIMLVAFAGVAFLTGYFSASFQMMLLIYMGGVVLTALASVPNWPFFNRHPLKWLDPIEAEKHPKPESTSSSSKQEEGL</sequence>
<feature type="region of interest" description="Disordered" evidence="9">
    <location>
        <begin position="104"/>
        <end position="125"/>
    </location>
</feature>
<keyword evidence="12" id="KW-1185">Reference proteome</keyword>
<reference evidence="11" key="2">
    <citation type="submission" date="2023-05" db="EMBL/GenBank/DDBJ databases">
        <authorList>
            <person name="Schelkunov M.I."/>
        </authorList>
    </citation>
    <scope>NUCLEOTIDE SEQUENCE</scope>
    <source>
        <strain evidence="11">Hsosn_3</strain>
        <tissue evidence="11">Leaf</tissue>
    </source>
</reference>
<accession>A0AAD8MGG2</accession>
<dbReference type="GO" id="GO:0045047">
    <property type="term" value="P:protein targeting to ER"/>
    <property type="evidence" value="ECO:0007669"/>
    <property type="project" value="TreeGrafter"/>
</dbReference>
<evidence type="ECO:0000256" key="1">
    <source>
        <dbReference type="ARBA" id="ARBA00004477"/>
    </source>
</evidence>
<dbReference type="InterPro" id="IPR009542">
    <property type="entry name" value="Spc1/SPCS1"/>
</dbReference>
<keyword evidence="5" id="KW-0256">Endoplasmic reticulum</keyword>
<comment type="caution">
    <text evidence="11">The sequence shown here is derived from an EMBL/GenBank/DDBJ whole genome shotgun (WGS) entry which is preliminary data.</text>
</comment>
<evidence type="ECO:0000256" key="4">
    <source>
        <dbReference type="ARBA" id="ARBA00022692"/>
    </source>
</evidence>
<evidence type="ECO:0000256" key="3">
    <source>
        <dbReference type="ARBA" id="ARBA00017059"/>
    </source>
</evidence>
<feature type="transmembrane region" description="Helical" evidence="10">
    <location>
        <begin position="45"/>
        <end position="66"/>
    </location>
</feature>